<sequence length="250" mass="29509">MTGNSEDAGKHLEKVSVEHLFQDSRFKHETHLHKQFSETLGKNFQQKIVIKTHRTDAEYHHRELREKEGVTLLPPVPESLLHKANFLLEAFCSSDKRMPKEYEMEENKIVVNEKDIRDSVSYYPDKNGGSVVFCYLPDLVLYFKPPMKVTGKQCPIKRSPWELMEIQYQKFMYPLEKLERQFEEVPFRPWYFAMRLKELYRCCERSFTNAANRGKARLLRGKQRTKKSYHRTVDLVSMKISAHSNASSPC</sequence>
<reference evidence="1" key="1">
    <citation type="submission" date="2022-10" db="EMBL/GenBank/DDBJ databases">
        <authorList>
            <person name="Byrne P K."/>
        </authorList>
    </citation>
    <scope>NUCLEOTIDE SEQUENCE</scope>
    <source>
        <strain evidence="1">IFO1815</strain>
    </source>
</reference>
<organism evidence="1 2">
    <name type="scientific">Saccharomyces mikatae IFO 1815</name>
    <dbReference type="NCBI Taxonomy" id="226126"/>
    <lineage>
        <taxon>Eukaryota</taxon>
        <taxon>Fungi</taxon>
        <taxon>Dikarya</taxon>
        <taxon>Ascomycota</taxon>
        <taxon>Saccharomycotina</taxon>
        <taxon>Saccharomycetes</taxon>
        <taxon>Saccharomycetales</taxon>
        <taxon>Saccharomycetaceae</taxon>
        <taxon>Saccharomyces</taxon>
    </lineage>
</organism>
<evidence type="ECO:0000313" key="2">
    <source>
        <dbReference type="Proteomes" id="UP001161438"/>
    </source>
</evidence>
<name>A0AA35IVF3_SACMI</name>
<dbReference type="EMBL" id="OX365772">
    <property type="protein sequence ID" value="CAI4036845.1"/>
    <property type="molecule type" value="Genomic_DNA"/>
</dbReference>
<proteinExistence type="predicted"/>
<accession>A0AA35IVF3</accession>
<protein>
    <submittedName>
        <fullName evidence="1">Uncharacterized protein</fullName>
    </submittedName>
</protein>
<evidence type="ECO:0000313" key="1">
    <source>
        <dbReference type="EMBL" id="CAI4036845.1"/>
    </source>
</evidence>
<gene>
    <name evidence="1" type="primary">SMKI16G1430</name>
    <name evidence="1" type="ORF">SMKI_16G1430</name>
</gene>
<dbReference type="GeneID" id="80921770"/>
<dbReference type="Proteomes" id="UP001161438">
    <property type="component" value="Chromosome 16"/>
</dbReference>
<dbReference type="AlphaFoldDB" id="A0AA35IVF3"/>
<keyword evidence="2" id="KW-1185">Reference proteome</keyword>
<dbReference type="RefSeq" id="XP_056079962.1">
    <property type="nucleotide sequence ID" value="XM_056226222.1"/>
</dbReference>